<feature type="non-terminal residue" evidence="1">
    <location>
        <position position="245"/>
    </location>
</feature>
<dbReference type="AlphaFoldDB" id="X1KMT0"/>
<gene>
    <name evidence="1" type="ORF">S03H2_59583</name>
</gene>
<reference evidence="1" key="1">
    <citation type="journal article" date="2014" name="Front. Microbiol.">
        <title>High frequency of phylogenetically diverse reductive dehalogenase-homologous genes in deep subseafloor sedimentary metagenomes.</title>
        <authorList>
            <person name="Kawai M."/>
            <person name="Futagami T."/>
            <person name="Toyoda A."/>
            <person name="Takaki Y."/>
            <person name="Nishi S."/>
            <person name="Hori S."/>
            <person name="Arai W."/>
            <person name="Tsubouchi T."/>
            <person name="Morono Y."/>
            <person name="Uchiyama I."/>
            <person name="Ito T."/>
            <person name="Fujiyama A."/>
            <person name="Inagaki F."/>
            <person name="Takami H."/>
        </authorList>
    </citation>
    <scope>NUCLEOTIDE SEQUENCE</scope>
    <source>
        <strain evidence="1">Expedition CK06-06</strain>
    </source>
</reference>
<name>X1KMT0_9ZZZZ</name>
<dbReference type="InterPro" id="IPR031009">
    <property type="entry name" value="Tcm_partner"/>
</dbReference>
<dbReference type="EMBL" id="BARU01038320">
    <property type="protein sequence ID" value="GAH83368.1"/>
    <property type="molecule type" value="Genomic_DNA"/>
</dbReference>
<evidence type="ECO:0008006" key="2">
    <source>
        <dbReference type="Google" id="ProtNLM"/>
    </source>
</evidence>
<evidence type="ECO:0000313" key="1">
    <source>
        <dbReference type="EMBL" id="GAH83368.1"/>
    </source>
</evidence>
<comment type="caution">
    <text evidence="1">The sequence shown here is derived from an EMBL/GenBank/DDBJ whole genome shotgun (WGS) entry which is preliminary data.</text>
</comment>
<organism evidence="1">
    <name type="scientific">marine sediment metagenome</name>
    <dbReference type="NCBI Taxonomy" id="412755"/>
    <lineage>
        <taxon>unclassified sequences</taxon>
        <taxon>metagenomes</taxon>
        <taxon>ecological metagenomes</taxon>
    </lineage>
</organism>
<feature type="non-terminal residue" evidence="1">
    <location>
        <position position="1"/>
    </location>
</feature>
<proteinExistence type="predicted"/>
<protein>
    <recommendedName>
        <fullName evidence="2">Three-Cys-motif partner protein TcmP</fullName>
    </recommendedName>
</protein>
<sequence>LYNRHYHREWYNKGAVWGGDKEGGLMTSSKEPILLASDGKPAIPSGIWALDKLHYLKNYCDIFSTGMKKWEHRIYIDLFSGPGICVIEDTGDEQFGSPLISLGCRTPFTHYYFIDKNKDYIETLRHRSKDYQLNKVFLNMDCNYAIDELLNKLPKKYAIFFTFIDPFNFEIEFNSIKKLTANRPMDLLITFHIASLKRSIHQPSPKMKKFFPPLDWKELYRVSYISGKIHERLLLDKYEEGLREV</sequence>
<dbReference type="NCBIfam" id="TIGR04474">
    <property type="entry name" value="tcm_partner"/>
    <property type="match status" value="1"/>
</dbReference>
<accession>X1KMT0</accession>